<evidence type="ECO:0000313" key="3">
    <source>
        <dbReference type="Proteomes" id="UP000310553"/>
    </source>
</evidence>
<dbReference type="EMBL" id="CP039339">
    <property type="protein sequence ID" value="QCX49354.1"/>
    <property type="molecule type" value="Genomic_DNA"/>
</dbReference>
<sequence>MSSIDPTSKLLAHIRAEALTWRRDMSAPTGRNPSASSALNTPRNTDDLLARVAQAVVAIDPDDPSRKRKAFRIYLGSVLANELGLHVLNDPGFDDLIGRAQDSMEQNAQLHAAMERAGALLLETAKAIPPRR</sequence>
<feature type="compositionally biased region" description="Polar residues" evidence="1">
    <location>
        <begin position="29"/>
        <end position="43"/>
    </location>
</feature>
<reference evidence="2 3" key="1">
    <citation type="submission" date="2019-04" db="EMBL/GenBank/DDBJ databases">
        <title>Complete Genome of UW386 and Higher Quality Genome of UW700.</title>
        <authorList>
            <person name="Jacobs J."/>
            <person name="Perez A."/>
            <person name="Steidl O."/>
            <person name="Allen C."/>
        </authorList>
    </citation>
    <scope>NUCLEOTIDE SEQUENCE [LARGE SCALE GENOMIC DNA]</scope>
    <source>
        <strain evidence="2 3">UW386</strain>
    </source>
</reference>
<evidence type="ECO:0000313" key="2">
    <source>
        <dbReference type="EMBL" id="QCX49354.1"/>
    </source>
</evidence>
<accession>A0AA92IEB5</accession>
<name>A0AA92IEB5_RALSL</name>
<gene>
    <name evidence="2" type="ORF">E7Z57_09700</name>
</gene>
<dbReference type="AlphaFoldDB" id="A0AA92IEB5"/>
<protein>
    <submittedName>
        <fullName evidence="2">Uncharacterized protein</fullName>
    </submittedName>
</protein>
<proteinExistence type="predicted"/>
<organism evidence="2 3">
    <name type="scientific">Ralstonia solanacearum</name>
    <name type="common">Pseudomonas solanacearum</name>
    <dbReference type="NCBI Taxonomy" id="305"/>
    <lineage>
        <taxon>Bacteria</taxon>
        <taxon>Pseudomonadati</taxon>
        <taxon>Pseudomonadota</taxon>
        <taxon>Betaproteobacteria</taxon>
        <taxon>Burkholderiales</taxon>
        <taxon>Burkholderiaceae</taxon>
        <taxon>Ralstonia</taxon>
        <taxon>Ralstonia solanacearum species complex</taxon>
    </lineage>
</organism>
<evidence type="ECO:0000256" key="1">
    <source>
        <dbReference type="SAM" id="MobiDB-lite"/>
    </source>
</evidence>
<dbReference type="Proteomes" id="UP000310553">
    <property type="component" value="Chromosome"/>
</dbReference>
<feature type="region of interest" description="Disordered" evidence="1">
    <location>
        <begin position="23"/>
        <end position="43"/>
    </location>
</feature>